<organism evidence="6 7">
    <name type="scientific">Rasamsonia emersonii (strain ATCC 16479 / CBS 393.64 / IMI 116815)</name>
    <dbReference type="NCBI Taxonomy" id="1408163"/>
    <lineage>
        <taxon>Eukaryota</taxon>
        <taxon>Fungi</taxon>
        <taxon>Dikarya</taxon>
        <taxon>Ascomycota</taxon>
        <taxon>Pezizomycotina</taxon>
        <taxon>Eurotiomycetes</taxon>
        <taxon>Eurotiomycetidae</taxon>
        <taxon>Eurotiales</taxon>
        <taxon>Trichocomaceae</taxon>
        <taxon>Rasamsonia</taxon>
    </lineage>
</organism>
<evidence type="ECO:0000256" key="1">
    <source>
        <dbReference type="ARBA" id="ARBA00007926"/>
    </source>
</evidence>
<keyword evidence="2 6" id="KW-0689">Ribosomal protein</keyword>
<evidence type="ECO:0000313" key="7">
    <source>
        <dbReference type="Proteomes" id="UP000053958"/>
    </source>
</evidence>
<dbReference type="GO" id="GO:0003735">
    <property type="term" value="F:structural constituent of ribosome"/>
    <property type="evidence" value="ECO:0007669"/>
    <property type="project" value="InterPro"/>
</dbReference>
<dbReference type="Pfam" id="PF01778">
    <property type="entry name" value="Ribosomal_L28e"/>
    <property type="match status" value="1"/>
</dbReference>
<comment type="similarity">
    <text evidence="1">Belongs to the eukaryotic ribosomal protein eL28 family.</text>
</comment>
<dbReference type="GO" id="GO:0005840">
    <property type="term" value="C:ribosome"/>
    <property type="evidence" value="ECO:0007669"/>
    <property type="project" value="UniProtKB-KW"/>
</dbReference>
<accession>A0A0F4YQ62</accession>
<evidence type="ECO:0000256" key="2">
    <source>
        <dbReference type="ARBA" id="ARBA00022980"/>
    </source>
</evidence>
<dbReference type="STRING" id="1408163.A0A0F4YQ62"/>
<dbReference type="InterPro" id="IPR002672">
    <property type="entry name" value="Ribosomal_eL28"/>
</dbReference>
<dbReference type="GO" id="GO:1990904">
    <property type="term" value="C:ribonucleoprotein complex"/>
    <property type="evidence" value="ECO:0007669"/>
    <property type="project" value="UniProtKB-KW"/>
</dbReference>
<comment type="caution">
    <text evidence="6">The sequence shown here is derived from an EMBL/GenBank/DDBJ whole genome shotgun (WGS) entry which is preliminary data.</text>
</comment>
<keyword evidence="3" id="KW-0687">Ribonucleoprotein</keyword>
<feature type="region of interest" description="Disordered" evidence="4">
    <location>
        <begin position="119"/>
        <end position="152"/>
    </location>
</feature>
<evidence type="ECO:0000313" key="6">
    <source>
        <dbReference type="EMBL" id="KKA20225.1"/>
    </source>
</evidence>
<gene>
    <name evidence="6" type="ORF">T310_5755</name>
</gene>
<sequence>MASERPNVSSDLIWEITRSQNAFLVKRKTNGSPQFSRDPLNLVNQHSRKYAGFVNNKPTDKGGVVLLSKTSGNAQRPAQNVQTVTWGPNASNRKIYKSVANKTAKTGYRADLREAAVARASAIRQSQRPKKNAPEPKLRGAKARQAAQKASS</sequence>
<evidence type="ECO:0000259" key="5">
    <source>
        <dbReference type="Pfam" id="PF01778"/>
    </source>
</evidence>
<proteinExistence type="inferred from homology"/>
<dbReference type="AlphaFoldDB" id="A0A0F4YQ62"/>
<evidence type="ECO:0000256" key="4">
    <source>
        <dbReference type="SAM" id="MobiDB-lite"/>
    </source>
</evidence>
<dbReference type="RefSeq" id="XP_013326837.1">
    <property type="nucleotide sequence ID" value="XM_013471383.1"/>
</dbReference>
<dbReference type="GeneID" id="25318095"/>
<dbReference type="OrthoDB" id="338850at2759"/>
<dbReference type="GO" id="GO:0006412">
    <property type="term" value="P:translation"/>
    <property type="evidence" value="ECO:0007669"/>
    <property type="project" value="InterPro"/>
</dbReference>
<name>A0A0F4YQ62_RASE3</name>
<dbReference type="InterPro" id="IPR029004">
    <property type="entry name" value="Ribosomal_eL28/Mak16"/>
</dbReference>
<keyword evidence="7" id="KW-1185">Reference proteome</keyword>
<dbReference type="Proteomes" id="UP000053958">
    <property type="component" value="Unassembled WGS sequence"/>
</dbReference>
<reference evidence="6 7" key="1">
    <citation type="submission" date="2015-04" db="EMBL/GenBank/DDBJ databases">
        <authorList>
            <person name="Heijne W.H."/>
            <person name="Fedorova N.D."/>
            <person name="Nierman W.C."/>
            <person name="Vollebregt A.W."/>
            <person name="Zhao Z."/>
            <person name="Wu L."/>
            <person name="Kumar M."/>
            <person name="Stam H."/>
            <person name="van den Berg M.A."/>
            <person name="Pel H.J."/>
        </authorList>
    </citation>
    <scope>NUCLEOTIDE SEQUENCE [LARGE SCALE GENOMIC DNA]</scope>
    <source>
        <strain evidence="6 7">CBS 393.64</strain>
    </source>
</reference>
<feature type="compositionally biased region" description="Low complexity" evidence="4">
    <location>
        <begin position="143"/>
        <end position="152"/>
    </location>
</feature>
<feature type="domain" description="Ribosomal eL28/Mak16" evidence="5">
    <location>
        <begin position="12"/>
        <end position="126"/>
    </location>
</feature>
<protein>
    <submittedName>
        <fullName evidence="6">60S ribosomal protein L28</fullName>
    </submittedName>
</protein>
<evidence type="ECO:0000256" key="3">
    <source>
        <dbReference type="ARBA" id="ARBA00023274"/>
    </source>
</evidence>
<dbReference type="Gene3D" id="3.30.390.110">
    <property type="match status" value="1"/>
</dbReference>
<dbReference type="PANTHER" id="PTHR10544">
    <property type="entry name" value="60S RIBOSOMAL PROTEIN L28"/>
    <property type="match status" value="1"/>
</dbReference>
<dbReference type="EMBL" id="LASV01000279">
    <property type="protein sequence ID" value="KKA20225.1"/>
    <property type="molecule type" value="Genomic_DNA"/>
</dbReference>